<reference evidence="2" key="1">
    <citation type="submission" date="2018-03" db="EMBL/GenBank/DDBJ databases">
        <authorList>
            <person name="Blom J."/>
        </authorList>
    </citation>
    <scope>NUCLEOTIDE SEQUENCE [LARGE SCALE GENOMIC DNA]</scope>
    <source>
        <strain evidence="2">KPC-SM-21</strain>
    </source>
</reference>
<protein>
    <submittedName>
        <fullName evidence="1">Uncharacterized protein</fullName>
    </submittedName>
</protein>
<proteinExistence type="predicted"/>
<name>A0A2U3N2W6_9GAMM</name>
<keyword evidence="2" id="KW-1185">Reference proteome</keyword>
<accession>A0A2U3N2W6</accession>
<dbReference type="AlphaFoldDB" id="A0A2U3N2W6"/>
<evidence type="ECO:0000313" key="2">
    <source>
        <dbReference type="Proteomes" id="UP000245974"/>
    </source>
</evidence>
<dbReference type="EMBL" id="OOGT01000195">
    <property type="protein sequence ID" value="SPL71955.1"/>
    <property type="molecule type" value="Genomic_DNA"/>
</dbReference>
<dbReference type="InParanoid" id="A0A2U3N2W6"/>
<organism evidence="1 2">
    <name type="scientific">Acinetobacter stercoris</name>
    <dbReference type="NCBI Taxonomy" id="2126983"/>
    <lineage>
        <taxon>Bacteria</taxon>
        <taxon>Pseudomonadati</taxon>
        <taxon>Pseudomonadota</taxon>
        <taxon>Gammaproteobacteria</taxon>
        <taxon>Moraxellales</taxon>
        <taxon>Moraxellaceae</taxon>
        <taxon>Acinetobacter</taxon>
    </lineage>
</organism>
<gene>
    <name evidence="1" type="ORF">KPC_3133</name>
</gene>
<sequence length="110" mass="12259">MKSNLTQHPCKGKCTEFKNEQCKTCLVRESVKIGCDYLPDDTVVKIHGDDDTLYVFAMQSEINPLYGYIGEPYAEQGECIALSDIRSATAAEFKAKHRLTKAEQAIAEVP</sequence>
<dbReference type="Proteomes" id="UP000245974">
    <property type="component" value="Unassembled WGS sequence"/>
</dbReference>
<evidence type="ECO:0000313" key="1">
    <source>
        <dbReference type="EMBL" id="SPL71955.1"/>
    </source>
</evidence>